<evidence type="ECO:0000256" key="5">
    <source>
        <dbReference type="ARBA" id="ARBA00022982"/>
    </source>
</evidence>
<keyword evidence="5" id="KW-0249">Electron transport</keyword>
<keyword evidence="3" id="KW-0001">2Fe-2S</keyword>
<name>A0A919S6V7_9ACTN</name>
<evidence type="ECO:0000259" key="9">
    <source>
        <dbReference type="PROSITE" id="PS51085"/>
    </source>
</evidence>
<protein>
    <recommendedName>
        <fullName evidence="9">2Fe-2S ferredoxin-type domain-containing protein</fullName>
    </recommendedName>
</protein>
<dbReference type="SUPFAM" id="SSF54292">
    <property type="entry name" value="2Fe-2S ferredoxin-like"/>
    <property type="match status" value="1"/>
</dbReference>
<dbReference type="Gene3D" id="3.10.20.30">
    <property type="match status" value="1"/>
</dbReference>
<comment type="cofactor">
    <cofactor evidence="8">
        <name>[2Fe-2S] cluster</name>
        <dbReference type="ChEBI" id="CHEBI:190135"/>
    </cofactor>
</comment>
<keyword evidence="6" id="KW-0408">Iron</keyword>
<dbReference type="PANTHER" id="PTHR43112:SF3">
    <property type="entry name" value="FERREDOXIN-2, CHLOROPLASTIC"/>
    <property type="match status" value="1"/>
</dbReference>
<gene>
    <name evidence="10" type="ORF">Aau02nite_14730</name>
</gene>
<keyword evidence="2" id="KW-0813">Transport</keyword>
<comment type="similarity">
    <text evidence="1">Belongs to the 2Fe2S plant-type ferredoxin family.</text>
</comment>
<evidence type="ECO:0000313" key="11">
    <source>
        <dbReference type="Proteomes" id="UP000681340"/>
    </source>
</evidence>
<dbReference type="InterPro" id="IPR001041">
    <property type="entry name" value="2Fe-2S_ferredoxin-type"/>
</dbReference>
<evidence type="ECO:0000256" key="1">
    <source>
        <dbReference type="ARBA" id="ARBA00007874"/>
    </source>
</evidence>
<keyword evidence="11" id="KW-1185">Reference proteome</keyword>
<dbReference type="GO" id="GO:0046872">
    <property type="term" value="F:metal ion binding"/>
    <property type="evidence" value="ECO:0007669"/>
    <property type="project" value="UniProtKB-KW"/>
</dbReference>
<dbReference type="InterPro" id="IPR012675">
    <property type="entry name" value="Beta-grasp_dom_sf"/>
</dbReference>
<organism evidence="10 11">
    <name type="scientific">Actinoplanes auranticolor</name>
    <dbReference type="NCBI Taxonomy" id="47988"/>
    <lineage>
        <taxon>Bacteria</taxon>
        <taxon>Bacillati</taxon>
        <taxon>Actinomycetota</taxon>
        <taxon>Actinomycetes</taxon>
        <taxon>Micromonosporales</taxon>
        <taxon>Micromonosporaceae</taxon>
        <taxon>Actinoplanes</taxon>
    </lineage>
</organism>
<dbReference type="AlphaFoldDB" id="A0A919S6V7"/>
<dbReference type="PANTHER" id="PTHR43112">
    <property type="entry name" value="FERREDOXIN"/>
    <property type="match status" value="1"/>
</dbReference>
<keyword evidence="4" id="KW-0479">Metal-binding</keyword>
<dbReference type="PROSITE" id="PS51085">
    <property type="entry name" value="2FE2S_FER_2"/>
    <property type="match status" value="1"/>
</dbReference>
<evidence type="ECO:0000256" key="7">
    <source>
        <dbReference type="ARBA" id="ARBA00023014"/>
    </source>
</evidence>
<evidence type="ECO:0000256" key="3">
    <source>
        <dbReference type="ARBA" id="ARBA00022714"/>
    </source>
</evidence>
<dbReference type="Pfam" id="PF00111">
    <property type="entry name" value="Fer2"/>
    <property type="match status" value="1"/>
</dbReference>
<reference evidence="10" key="1">
    <citation type="submission" date="2021-03" db="EMBL/GenBank/DDBJ databases">
        <title>Whole genome shotgun sequence of Actinoplanes auranticolor NBRC 12245.</title>
        <authorList>
            <person name="Komaki H."/>
            <person name="Tamura T."/>
        </authorList>
    </citation>
    <scope>NUCLEOTIDE SEQUENCE</scope>
    <source>
        <strain evidence="10">NBRC 12245</strain>
    </source>
</reference>
<evidence type="ECO:0000256" key="6">
    <source>
        <dbReference type="ARBA" id="ARBA00023004"/>
    </source>
</evidence>
<evidence type="ECO:0000313" key="10">
    <source>
        <dbReference type="EMBL" id="GIM65101.1"/>
    </source>
</evidence>
<evidence type="ECO:0000256" key="4">
    <source>
        <dbReference type="ARBA" id="ARBA00022723"/>
    </source>
</evidence>
<evidence type="ECO:0000256" key="2">
    <source>
        <dbReference type="ARBA" id="ARBA00022448"/>
    </source>
</evidence>
<comment type="caution">
    <text evidence="10">The sequence shown here is derived from an EMBL/GenBank/DDBJ whole genome shotgun (WGS) entry which is preliminary data.</text>
</comment>
<keyword evidence="7" id="KW-0411">Iron-sulfur</keyword>
<dbReference type="EMBL" id="BOQL01000015">
    <property type="protein sequence ID" value="GIM65101.1"/>
    <property type="molecule type" value="Genomic_DNA"/>
</dbReference>
<dbReference type="CDD" id="cd00207">
    <property type="entry name" value="fer2"/>
    <property type="match status" value="1"/>
</dbReference>
<proteinExistence type="inferred from homology"/>
<dbReference type="Proteomes" id="UP000681340">
    <property type="component" value="Unassembled WGS sequence"/>
</dbReference>
<dbReference type="InterPro" id="IPR036010">
    <property type="entry name" value="2Fe-2S_ferredoxin-like_sf"/>
</dbReference>
<dbReference type="GO" id="GO:0051537">
    <property type="term" value="F:2 iron, 2 sulfur cluster binding"/>
    <property type="evidence" value="ECO:0007669"/>
    <property type="project" value="UniProtKB-KW"/>
</dbReference>
<evidence type="ECO:0000256" key="8">
    <source>
        <dbReference type="ARBA" id="ARBA00034078"/>
    </source>
</evidence>
<feature type="domain" description="2Fe-2S ferredoxin-type" evidence="9">
    <location>
        <begin position="20"/>
        <end position="111"/>
    </location>
</feature>
<accession>A0A919S6V7</accession>
<sequence length="111" mass="11505">MHHERYASGTDTGVATTVPQEMTVEENGQRVATVVVEPGQTLLDAGLAAGLPMPFSCTVGNCGECMVRLRGGEVTQNGPNCLTPGQQADGFVLACMSCPLSTVTLDIAPPQ</sequence>